<feature type="chain" id="PRO_5039129742" evidence="2">
    <location>
        <begin position="26"/>
        <end position="328"/>
    </location>
</feature>
<dbReference type="Gene3D" id="2.120.10.30">
    <property type="entry name" value="TolB, C-terminal domain"/>
    <property type="match status" value="2"/>
</dbReference>
<keyword evidence="2" id="KW-0732">Signal</keyword>
<sequence length="328" mass="36946">MIHSMKRWLAAAIGLAFFATMSAQQVDYSVVAVPEEAGNDFIRITTDADCVCLPQVKRTRERIDWFSNRILDITPGGDYIAYLSARNNTTNIFIKDLNKQGGSTQRTNRTAVVDFTFSPDGRYLCFSETRGKTNQIFRTDARKGYVCRQITNGAQDYSPVYSSDMKQIFFARLEAKNVSIWSYDVSNNFLSTYSNGMNPCPLRNETAFICSRVNAAGLSELWKINYVTGTEECIISDAERSFTSPIVSPDGRWVLFVGSSRIVSGNINYLNTDLYVARLDGTEMTQLTYHAADDLSPVWSQDGKYIYFISQRGSATGTANVWKMTFNY</sequence>
<dbReference type="PANTHER" id="PTHR36842">
    <property type="entry name" value="PROTEIN TOLB HOMOLOG"/>
    <property type="match status" value="1"/>
</dbReference>
<evidence type="ECO:0000256" key="1">
    <source>
        <dbReference type="ARBA" id="ARBA00009820"/>
    </source>
</evidence>
<evidence type="ECO:0000256" key="2">
    <source>
        <dbReference type="SAM" id="SignalP"/>
    </source>
</evidence>
<feature type="signal peptide" evidence="2">
    <location>
        <begin position="1"/>
        <end position="25"/>
    </location>
</feature>
<organism evidence="3 4">
    <name type="scientific">Candidatus Bacteroides merdipullorum</name>
    <dbReference type="NCBI Taxonomy" id="2838474"/>
    <lineage>
        <taxon>Bacteria</taxon>
        <taxon>Pseudomonadati</taxon>
        <taxon>Bacteroidota</taxon>
        <taxon>Bacteroidia</taxon>
        <taxon>Bacteroidales</taxon>
        <taxon>Bacteroidaceae</taxon>
        <taxon>Bacteroides</taxon>
    </lineage>
</organism>
<dbReference type="Proteomes" id="UP000824023">
    <property type="component" value="Unassembled WGS sequence"/>
</dbReference>
<dbReference type="AlphaFoldDB" id="A0A9D2A494"/>
<reference evidence="3" key="1">
    <citation type="journal article" date="2021" name="PeerJ">
        <title>Extensive microbial diversity within the chicken gut microbiome revealed by metagenomics and culture.</title>
        <authorList>
            <person name="Gilroy R."/>
            <person name="Ravi A."/>
            <person name="Getino M."/>
            <person name="Pursley I."/>
            <person name="Horton D.L."/>
            <person name="Alikhan N.F."/>
            <person name="Baker D."/>
            <person name="Gharbi K."/>
            <person name="Hall N."/>
            <person name="Watson M."/>
            <person name="Adriaenssens E.M."/>
            <person name="Foster-Nyarko E."/>
            <person name="Jarju S."/>
            <person name="Secka A."/>
            <person name="Antonio M."/>
            <person name="Oren A."/>
            <person name="Chaudhuri R.R."/>
            <person name="La Ragione R."/>
            <person name="Hildebrand F."/>
            <person name="Pallen M.J."/>
        </authorList>
    </citation>
    <scope>NUCLEOTIDE SEQUENCE</scope>
    <source>
        <strain evidence="3">ChiHjej12B11-24981</strain>
    </source>
</reference>
<dbReference type="SUPFAM" id="SSF82171">
    <property type="entry name" value="DPP6 N-terminal domain-like"/>
    <property type="match status" value="1"/>
</dbReference>
<gene>
    <name evidence="3" type="ORF">H9819_00025</name>
</gene>
<name>A0A9D2A494_9BACE</name>
<comment type="similarity">
    <text evidence="1">Belongs to the TolB family.</text>
</comment>
<dbReference type="PANTHER" id="PTHR36842:SF1">
    <property type="entry name" value="PROTEIN TOLB"/>
    <property type="match status" value="1"/>
</dbReference>
<reference evidence="3" key="2">
    <citation type="submission" date="2021-04" db="EMBL/GenBank/DDBJ databases">
        <authorList>
            <person name="Gilroy R."/>
        </authorList>
    </citation>
    <scope>NUCLEOTIDE SEQUENCE</scope>
    <source>
        <strain evidence="3">ChiHjej12B11-24981</strain>
    </source>
</reference>
<dbReference type="Pfam" id="PF07676">
    <property type="entry name" value="PD40"/>
    <property type="match status" value="3"/>
</dbReference>
<accession>A0A9D2A494</accession>
<protein>
    <submittedName>
        <fullName evidence="3">Uncharacterized protein</fullName>
    </submittedName>
</protein>
<evidence type="ECO:0000313" key="4">
    <source>
        <dbReference type="Proteomes" id="UP000824023"/>
    </source>
</evidence>
<evidence type="ECO:0000313" key="3">
    <source>
        <dbReference type="EMBL" id="HIZ00632.1"/>
    </source>
</evidence>
<comment type="caution">
    <text evidence="3">The sequence shown here is derived from an EMBL/GenBank/DDBJ whole genome shotgun (WGS) entry which is preliminary data.</text>
</comment>
<dbReference type="EMBL" id="DXCK01000001">
    <property type="protein sequence ID" value="HIZ00632.1"/>
    <property type="molecule type" value="Genomic_DNA"/>
</dbReference>
<dbReference type="InterPro" id="IPR011042">
    <property type="entry name" value="6-blade_b-propeller_TolB-like"/>
</dbReference>
<proteinExistence type="inferred from homology"/>
<dbReference type="InterPro" id="IPR011659">
    <property type="entry name" value="WD40"/>
</dbReference>